<gene>
    <name evidence="1" type="ORF">HPB47_006491</name>
</gene>
<reference evidence="1 2" key="1">
    <citation type="journal article" date="2020" name="Cell">
        <title>Large-Scale Comparative Analyses of Tick Genomes Elucidate Their Genetic Diversity and Vector Capacities.</title>
        <authorList>
            <consortium name="Tick Genome and Microbiome Consortium (TIGMIC)"/>
            <person name="Jia N."/>
            <person name="Wang J."/>
            <person name="Shi W."/>
            <person name="Du L."/>
            <person name="Sun Y."/>
            <person name="Zhan W."/>
            <person name="Jiang J.F."/>
            <person name="Wang Q."/>
            <person name="Zhang B."/>
            <person name="Ji P."/>
            <person name="Bell-Sakyi L."/>
            <person name="Cui X.M."/>
            <person name="Yuan T.T."/>
            <person name="Jiang B.G."/>
            <person name="Yang W.F."/>
            <person name="Lam T.T."/>
            <person name="Chang Q.C."/>
            <person name="Ding S.J."/>
            <person name="Wang X.J."/>
            <person name="Zhu J.G."/>
            <person name="Ruan X.D."/>
            <person name="Zhao L."/>
            <person name="Wei J.T."/>
            <person name="Ye R.Z."/>
            <person name="Que T.C."/>
            <person name="Du C.H."/>
            <person name="Zhou Y.H."/>
            <person name="Cheng J.X."/>
            <person name="Dai P.F."/>
            <person name="Guo W.B."/>
            <person name="Han X.H."/>
            <person name="Huang E.J."/>
            <person name="Li L.F."/>
            <person name="Wei W."/>
            <person name="Gao Y.C."/>
            <person name="Liu J.Z."/>
            <person name="Shao H.Z."/>
            <person name="Wang X."/>
            <person name="Wang C.C."/>
            <person name="Yang T.C."/>
            <person name="Huo Q.B."/>
            <person name="Li W."/>
            <person name="Chen H.Y."/>
            <person name="Chen S.E."/>
            <person name="Zhou L.G."/>
            <person name="Ni X.B."/>
            <person name="Tian J.H."/>
            <person name="Sheng Y."/>
            <person name="Liu T."/>
            <person name="Pan Y.S."/>
            <person name="Xia L.Y."/>
            <person name="Li J."/>
            <person name="Zhao F."/>
            <person name="Cao W.C."/>
        </authorList>
    </citation>
    <scope>NUCLEOTIDE SEQUENCE [LARGE SCALE GENOMIC DNA]</scope>
    <source>
        <strain evidence="1">Iper-2018</strain>
    </source>
</reference>
<accession>A0AC60PA14</accession>
<protein>
    <submittedName>
        <fullName evidence="1">Uncharacterized protein</fullName>
    </submittedName>
</protein>
<comment type="caution">
    <text evidence="1">The sequence shown here is derived from an EMBL/GenBank/DDBJ whole genome shotgun (WGS) entry which is preliminary data.</text>
</comment>
<keyword evidence="2" id="KW-1185">Reference proteome</keyword>
<proteinExistence type="predicted"/>
<dbReference type="EMBL" id="JABSTQ010010962">
    <property type="protein sequence ID" value="KAG0416355.1"/>
    <property type="molecule type" value="Genomic_DNA"/>
</dbReference>
<sequence length="426" mass="47186">MGKTTLPGFISYEDPTGRGTAILVSKTIAATHTISQPREALNTPSSKSTPSRPGNRKEGIFLLNCYCRPKAKKPRGLDATFTEAIQLATAKLNSTLLIIGDFNAAHQTWGYHRNSPRDNELVRIQMDKDLTFLNDPDTPTRLGTNTARDTFLTLLLCLKIEKTNTQQKLRKRIAELNAEAAAYVSELAKENCIDICDGVSGHLSLKQTWNLLRHLIDPTKGKSKARKGITQTINAYKGTHKQLMDSLATLHLQCKTPTSKTSHPDYTGPQIKIGDSELDTFQVGESGTPQVAVISALLFNLTLLHLPQNLQHIPILKVAFYAGDITLWIPKPDSPAKLQDTLQEAADIITRHVQTMGLRCAPQKAELLLINRGNSQDFTVQQVYLKIEGQKIYPTDKPVRLLGHTTYQPTADELIKSSCSSNNWTN</sequence>
<evidence type="ECO:0000313" key="1">
    <source>
        <dbReference type="EMBL" id="KAG0416355.1"/>
    </source>
</evidence>
<evidence type="ECO:0000313" key="2">
    <source>
        <dbReference type="Proteomes" id="UP000805193"/>
    </source>
</evidence>
<organism evidence="1 2">
    <name type="scientific">Ixodes persulcatus</name>
    <name type="common">Taiga tick</name>
    <dbReference type="NCBI Taxonomy" id="34615"/>
    <lineage>
        <taxon>Eukaryota</taxon>
        <taxon>Metazoa</taxon>
        <taxon>Ecdysozoa</taxon>
        <taxon>Arthropoda</taxon>
        <taxon>Chelicerata</taxon>
        <taxon>Arachnida</taxon>
        <taxon>Acari</taxon>
        <taxon>Parasitiformes</taxon>
        <taxon>Ixodida</taxon>
        <taxon>Ixodoidea</taxon>
        <taxon>Ixodidae</taxon>
        <taxon>Ixodinae</taxon>
        <taxon>Ixodes</taxon>
    </lineage>
</organism>
<name>A0AC60PA14_IXOPE</name>
<dbReference type="Proteomes" id="UP000805193">
    <property type="component" value="Unassembled WGS sequence"/>
</dbReference>